<keyword evidence="2" id="KW-1015">Disulfide bond</keyword>
<dbReference type="GO" id="GO:0042813">
    <property type="term" value="F:Wnt receptor activity"/>
    <property type="evidence" value="ECO:0007669"/>
    <property type="project" value="TreeGrafter"/>
</dbReference>
<dbReference type="SUPFAM" id="SSF63501">
    <property type="entry name" value="Frizzled cysteine-rich domain"/>
    <property type="match status" value="1"/>
</dbReference>
<dbReference type="PANTHER" id="PTHR11309">
    <property type="entry name" value="FRIZZLED"/>
    <property type="match status" value="1"/>
</dbReference>
<dbReference type="GO" id="GO:0060070">
    <property type="term" value="P:canonical Wnt signaling pathway"/>
    <property type="evidence" value="ECO:0007669"/>
    <property type="project" value="TreeGrafter"/>
</dbReference>
<name>A0A8B6D611_MYTGA</name>
<feature type="signal peptide" evidence="4">
    <location>
        <begin position="1"/>
        <end position="21"/>
    </location>
</feature>
<reference evidence="6" key="1">
    <citation type="submission" date="2018-11" db="EMBL/GenBank/DDBJ databases">
        <authorList>
            <person name="Alioto T."/>
            <person name="Alioto T."/>
        </authorList>
    </citation>
    <scope>NUCLEOTIDE SEQUENCE</scope>
</reference>
<evidence type="ECO:0000256" key="2">
    <source>
        <dbReference type="ARBA" id="ARBA00023157"/>
    </source>
</evidence>
<dbReference type="GO" id="GO:0017147">
    <property type="term" value="F:Wnt-protein binding"/>
    <property type="evidence" value="ECO:0007669"/>
    <property type="project" value="TreeGrafter"/>
</dbReference>
<gene>
    <name evidence="6" type="ORF">MGAL_10B006995</name>
</gene>
<comment type="caution">
    <text evidence="6">The sequence shown here is derived from an EMBL/GenBank/DDBJ whole genome shotgun (WGS) entry which is preliminary data.</text>
</comment>
<dbReference type="OrthoDB" id="5985572at2759"/>
<feature type="chain" id="PRO_5032476409" description="FZ domain-containing protein" evidence="4">
    <location>
        <begin position="22"/>
        <end position="166"/>
    </location>
</feature>
<dbReference type="PROSITE" id="PS50038">
    <property type="entry name" value="FZ"/>
    <property type="match status" value="1"/>
</dbReference>
<accession>A0A8B6D611</accession>
<organism evidence="6 7">
    <name type="scientific">Mytilus galloprovincialis</name>
    <name type="common">Mediterranean mussel</name>
    <dbReference type="NCBI Taxonomy" id="29158"/>
    <lineage>
        <taxon>Eukaryota</taxon>
        <taxon>Metazoa</taxon>
        <taxon>Spiralia</taxon>
        <taxon>Lophotrochozoa</taxon>
        <taxon>Mollusca</taxon>
        <taxon>Bivalvia</taxon>
        <taxon>Autobranchia</taxon>
        <taxon>Pteriomorphia</taxon>
        <taxon>Mytilida</taxon>
        <taxon>Mytiloidea</taxon>
        <taxon>Mytilidae</taxon>
        <taxon>Mytilinae</taxon>
        <taxon>Mytilus</taxon>
    </lineage>
</organism>
<evidence type="ECO:0000256" key="3">
    <source>
        <dbReference type="PROSITE-ProRule" id="PRU00090"/>
    </source>
</evidence>
<dbReference type="PANTHER" id="PTHR11309:SF47">
    <property type="entry name" value="FRIZZLED"/>
    <property type="match status" value="1"/>
</dbReference>
<dbReference type="Pfam" id="PF01392">
    <property type="entry name" value="Fz"/>
    <property type="match status" value="1"/>
</dbReference>
<protein>
    <recommendedName>
        <fullName evidence="5">FZ domain-containing protein</fullName>
    </recommendedName>
</protein>
<evidence type="ECO:0000256" key="4">
    <source>
        <dbReference type="SAM" id="SignalP"/>
    </source>
</evidence>
<evidence type="ECO:0000256" key="1">
    <source>
        <dbReference type="ARBA" id="ARBA00022473"/>
    </source>
</evidence>
<evidence type="ECO:0000259" key="5">
    <source>
        <dbReference type="PROSITE" id="PS50038"/>
    </source>
</evidence>
<dbReference type="CDD" id="cd07066">
    <property type="entry name" value="CRD_FZ"/>
    <property type="match status" value="1"/>
</dbReference>
<proteinExistence type="predicted"/>
<dbReference type="InterPro" id="IPR015526">
    <property type="entry name" value="Frizzled/SFRP"/>
</dbReference>
<dbReference type="Gene3D" id="1.10.2000.10">
    <property type="entry name" value="Frizzled cysteine-rich domain"/>
    <property type="match status" value="1"/>
</dbReference>
<evidence type="ECO:0000313" key="7">
    <source>
        <dbReference type="Proteomes" id="UP000596742"/>
    </source>
</evidence>
<comment type="caution">
    <text evidence="3">Lacks conserved residue(s) required for the propagation of feature annotation.</text>
</comment>
<feature type="domain" description="FZ" evidence="5">
    <location>
        <begin position="50"/>
        <end position="165"/>
    </location>
</feature>
<dbReference type="Proteomes" id="UP000596742">
    <property type="component" value="Unassembled WGS sequence"/>
</dbReference>
<dbReference type="InterPro" id="IPR036790">
    <property type="entry name" value="Frizzled_dom_sf"/>
</dbReference>
<keyword evidence="7" id="KW-1185">Reference proteome</keyword>
<sequence>MALMVVSSILIFSISCVLVTCFRIPGFGGSTGMHGSPGLTGFPGLAPPTCQTIQSKHCAKYGFNVTTFPNYLGHTSVELADINLGTILEQIKFCTIERTRSQLIACAIHVPICIEGKKIPPCMEDCKEVITTCKVNQLPGLHMAETLCGIFPSKVTAGNGGCISMP</sequence>
<evidence type="ECO:0000313" key="6">
    <source>
        <dbReference type="EMBL" id="VDI14736.1"/>
    </source>
</evidence>
<dbReference type="GO" id="GO:0005886">
    <property type="term" value="C:plasma membrane"/>
    <property type="evidence" value="ECO:0007669"/>
    <property type="project" value="TreeGrafter"/>
</dbReference>
<keyword evidence="1" id="KW-0217">Developmental protein</keyword>
<dbReference type="EMBL" id="UYJE01002908">
    <property type="protein sequence ID" value="VDI14736.1"/>
    <property type="molecule type" value="Genomic_DNA"/>
</dbReference>
<dbReference type="GO" id="GO:0035567">
    <property type="term" value="P:non-canonical Wnt signaling pathway"/>
    <property type="evidence" value="ECO:0007669"/>
    <property type="project" value="TreeGrafter"/>
</dbReference>
<dbReference type="AlphaFoldDB" id="A0A8B6D611"/>
<dbReference type="InterPro" id="IPR020067">
    <property type="entry name" value="Frizzled_dom"/>
</dbReference>
<keyword evidence="4" id="KW-0732">Signal</keyword>